<dbReference type="PROSITE" id="PS51257">
    <property type="entry name" value="PROKAR_LIPOPROTEIN"/>
    <property type="match status" value="1"/>
</dbReference>
<keyword evidence="3" id="KW-1185">Reference proteome</keyword>
<name>A0AAE0BUI8_9CHLO</name>
<feature type="compositionally biased region" description="Polar residues" evidence="1">
    <location>
        <begin position="157"/>
        <end position="170"/>
    </location>
</feature>
<proteinExistence type="predicted"/>
<feature type="compositionally biased region" description="Polar residues" evidence="1">
    <location>
        <begin position="136"/>
        <end position="147"/>
    </location>
</feature>
<reference evidence="2 3" key="1">
    <citation type="journal article" date="2015" name="Genome Biol. Evol.">
        <title>Comparative Genomics of a Bacterivorous Green Alga Reveals Evolutionary Causalities and Consequences of Phago-Mixotrophic Mode of Nutrition.</title>
        <authorList>
            <person name="Burns J.A."/>
            <person name="Paasch A."/>
            <person name="Narechania A."/>
            <person name="Kim E."/>
        </authorList>
    </citation>
    <scope>NUCLEOTIDE SEQUENCE [LARGE SCALE GENOMIC DNA]</scope>
    <source>
        <strain evidence="2 3">PLY_AMNH</strain>
    </source>
</reference>
<feature type="region of interest" description="Disordered" evidence="1">
    <location>
        <begin position="325"/>
        <end position="352"/>
    </location>
</feature>
<comment type="caution">
    <text evidence="2">The sequence shown here is derived from an EMBL/GenBank/DDBJ whole genome shotgun (WGS) entry which is preliminary data.</text>
</comment>
<sequence length="352" mass="37567">MNTDKNHAAHLNSATYSGTGCFHRDLRWATSHRDGRGARMDAICGLAPKEEDEADTEGPVSAEKQANTPASGPALGKSPDQTAASVKDLNISAPSSSQDASGGSSPSDAPIPSPRSVVRTSSGRSYVEMIRQLSQVSAVQSDPSVSSPEGCEGPTKTAASPFSGYQSGAHSMSMPAAHEDVGAAEARVSIHDLPSHASSPRIRRSLSRGNSFSEHRGHQGDVDPEYRPTPPVDDPAFIQKQERWYRQRQNMLSPGEAHGIPGQQVYLAPSHFLGFATPATAGMLARDHAYSRTQVAKRNGAGGRHRNTQYLAKYGLQQHALFVPTSEKHKIPKSPTRPGVGGSPSKLPSRRR</sequence>
<feature type="compositionally biased region" description="Low complexity" evidence="1">
    <location>
        <begin position="91"/>
        <end position="110"/>
    </location>
</feature>
<feature type="region of interest" description="Disordered" evidence="1">
    <location>
        <begin position="47"/>
        <end position="122"/>
    </location>
</feature>
<dbReference type="Proteomes" id="UP001190700">
    <property type="component" value="Unassembled WGS sequence"/>
</dbReference>
<evidence type="ECO:0000313" key="2">
    <source>
        <dbReference type="EMBL" id="KAK3242478.1"/>
    </source>
</evidence>
<organism evidence="2 3">
    <name type="scientific">Cymbomonas tetramitiformis</name>
    <dbReference type="NCBI Taxonomy" id="36881"/>
    <lineage>
        <taxon>Eukaryota</taxon>
        <taxon>Viridiplantae</taxon>
        <taxon>Chlorophyta</taxon>
        <taxon>Pyramimonadophyceae</taxon>
        <taxon>Pyramimonadales</taxon>
        <taxon>Pyramimonadaceae</taxon>
        <taxon>Cymbomonas</taxon>
    </lineage>
</organism>
<dbReference type="AlphaFoldDB" id="A0AAE0BUI8"/>
<dbReference type="EMBL" id="LGRX02033160">
    <property type="protein sequence ID" value="KAK3242478.1"/>
    <property type="molecule type" value="Genomic_DNA"/>
</dbReference>
<feature type="region of interest" description="Disordered" evidence="1">
    <location>
        <begin position="192"/>
        <end position="230"/>
    </location>
</feature>
<evidence type="ECO:0000313" key="3">
    <source>
        <dbReference type="Proteomes" id="UP001190700"/>
    </source>
</evidence>
<protein>
    <submittedName>
        <fullName evidence="2">Uncharacterized protein</fullName>
    </submittedName>
</protein>
<feature type="region of interest" description="Disordered" evidence="1">
    <location>
        <begin position="136"/>
        <end position="175"/>
    </location>
</feature>
<evidence type="ECO:0000256" key="1">
    <source>
        <dbReference type="SAM" id="MobiDB-lite"/>
    </source>
</evidence>
<gene>
    <name evidence="2" type="ORF">CYMTET_47822</name>
</gene>
<feature type="compositionally biased region" description="Basic and acidic residues" evidence="1">
    <location>
        <begin position="213"/>
        <end position="226"/>
    </location>
</feature>
<accession>A0AAE0BUI8</accession>